<dbReference type="GO" id="GO:0009535">
    <property type="term" value="C:chloroplast thylakoid membrane"/>
    <property type="evidence" value="ECO:0007669"/>
    <property type="project" value="UniProtKB-SubCell"/>
</dbReference>
<dbReference type="RefSeq" id="YP_636266.1">
    <property type="nucleotide sequence ID" value="NC_008114.1"/>
</dbReference>
<evidence type="ECO:0000256" key="4">
    <source>
        <dbReference type="ARBA" id="ARBA00022989"/>
    </source>
</evidence>
<reference evidence="8" key="3">
    <citation type="journal article" date="2005" name="Mol. Biol. Evol.">
        <title>The chloroplast genome sequence of the green alga Pseudendoclonium akinetum (Ulvophyceae) reveals unusual structural features and new insights into the branching order of chlorophyte lineages.</title>
        <authorList>
            <person name="Pombert J.F."/>
            <person name="Otis C."/>
            <person name="Lemieux C."/>
            <person name="Turmel M."/>
        </authorList>
    </citation>
    <scope>NUCLEOTIDE SEQUENCE</scope>
    <source>
        <strain evidence="8">UTEX 1912</strain>
    </source>
</reference>
<keyword evidence="5 6" id="KW-0472">Membrane</keyword>
<feature type="transmembrane region" description="Helical" evidence="6">
    <location>
        <begin position="75"/>
        <end position="94"/>
    </location>
</feature>
<organism evidence="8">
    <name type="scientific">Tupiella akineta</name>
    <name type="common">Green alga</name>
    <name type="synonym">Pseudendoclonium akinetum</name>
    <dbReference type="NCBI Taxonomy" id="160070"/>
    <lineage>
        <taxon>Eukaryota</taxon>
        <taxon>Viridiplantae</taxon>
        <taxon>Chlorophyta</taxon>
        <taxon>core chlorophytes</taxon>
        <taxon>Ulvophyceae</taxon>
        <taxon>OUU clade</taxon>
        <taxon>Ulotrichales</taxon>
        <taxon>Tupiellaceae</taxon>
        <taxon>Tupiella</taxon>
    </lineage>
</organism>
<reference evidence="8" key="2">
    <citation type="submission" date="2004-11" db="EMBL/GenBank/DDBJ databases">
        <authorList>
            <person name="Pombert J.-F."/>
            <person name="Otis C."/>
            <person name="Lemieux C."/>
            <person name="Turmel M."/>
        </authorList>
    </citation>
    <scope>NUCLEOTIDE SEQUENCE</scope>
    <source>
        <strain evidence="8">UTEX 1912</strain>
    </source>
</reference>
<feature type="transmembrane region" description="Helical" evidence="6">
    <location>
        <begin position="40"/>
        <end position="63"/>
    </location>
</feature>
<dbReference type="HAMAP" id="MF_01391">
    <property type="entry name" value="CytC_CcsA"/>
    <property type="match status" value="1"/>
</dbReference>
<feature type="transmembrane region" description="Helical" evidence="6">
    <location>
        <begin position="255"/>
        <end position="274"/>
    </location>
</feature>
<dbReference type="GO" id="GO:0020037">
    <property type="term" value="F:heme binding"/>
    <property type="evidence" value="ECO:0007669"/>
    <property type="project" value="InterPro"/>
</dbReference>
<keyword evidence="6" id="KW-0793">Thylakoid</keyword>
<evidence type="ECO:0000256" key="1">
    <source>
        <dbReference type="ARBA" id="ARBA00004141"/>
    </source>
</evidence>
<comment type="subcellular location">
    <subcellularLocation>
        <location evidence="1">Membrane</location>
        <topology evidence="1">Multi-pass membrane protein</topology>
    </subcellularLocation>
    <subcellularLocation>
        <location evidence="6">Plastid</location>
        <location evidence="6">Chloroplast thylakoid membrane</location>
        <topology evidence="6">Multi-pass membrane protein</topology>
    </subcellularLocation>
</comment>
<geneLocation type="chloroplast" evidence="8"/>
<reference evidence="8" key="4">
    <citation type="journal article" date="2006" name="BMC Biol.">
        <title>The complete chloroplast DNA sequence of the green alga Oltmannsiellopsis viridis reveals a distinctive quadripartite architecture in the chloroplast genome of early diverging ulvophytes.</title>
        <authorList>
            <person name="Pombert J.F."/>
            <person name="Lemieux C."/>
            <person name="Turmel M."/>
        </authorList>
    </citation>
    <scope>NUCLEOTIDE SEQUENCE</scope>
    <source>
        <strain evidence="8">UTEX 1912</strain>
    </source>
</reference>
<dbReference type="GeneID" id="4108832"/>
<sequence>MQQFTNLENFITNINFLLLFLTMLFYLLQSASFISSKWSFLPNFGIIISNFLQATFLVLRWVSSGHFPLSNLYESLLFLSWVLTSLLVLFNIHLENIQPMTKEKNQKLENNFWPAIKIKPNGSSQNLISSFLGSILTPLILLINTFATFSLPTELKLITSLVPALKSNWLMMHVTLMILSYGALLSGCILAIAFLIVDFFSFSPINFKSQQNDLKLSINSNLNKENLNLPILEPKQKRDSSFELAEILDNLSYRILGLGFPLLTIGILSGAVWANQTWGSYWSWDPKETWALITWFIFAIYLHTRISYGWNGTQSALIAAFGFIIIWICYLGVNLLGKGLHSYGFFL</sequence>
<dbReference type="EMBL" id="AY835431">
    <property type="protein sequence ID" value="AAV80688.1"/>
    <property type="molecule type" value="Genomic_DNA"/>
</dbReference>
<protein>
    <recommendedName>
        <fullName evidence="6">Cytochrome c biogenesis protein CcsA</fullName>
    </recommendedName>
</protein>
<dbReference type="PANTHER" id="PTHR30071">
    <property type="entry name" value="HEME EXPORTER PROTEIN C"/>
    <property type="match status" value="1"/>
</dbReference>
<feature type="domain" description="Cytochrome c assembly protein" evidence="7">
    <location>
        <begin position="125"/>
        <end position="341"/>
    </location>
</feature>
<evidence type="ECO:0000313" key="8">
    <source>
        <dbReference type="EMBL" id="AAV80688.1"/>
    </source>
</evidence>
<dbReference type="InterPro" id="IPR002541">
    <property type="entry name" value="Cyt_c_assembly"/>
</dbReference>
<dbReference type="InterPro" id="IPR045062">
    <property type="entry name" value="Cyt_c_biogenesis_CcsA/CcmC"/>
</dbReference>
<name>Q3ZJ01_TUPAK</name>
<evidence type="ECO:0000256" key="6">
    <source>
        <dbReference type="HAMAP-Rule" id="MF_01391"/>
    </source>
</evidence>
<dbReference type="PANTHER" id="PTHR30071:SF1">
    <property type="entry name" value="CYTOCHROME B_B6 PROTEIN-RELATED"/>
    <property type="match status" value="1"/>
</dbReference>
<dbReference type="GO" id="GO:0005886">
    <property type="term" value="C:plasma membrane"/>
    <property type="evidence" value="ECO:0007669"/>
    <property type="project" value="TreeGrafter"/>
</dbReference>
<keyword evidence="2 6" id="KW-0812">Transmembrane</keyword>
<feature type="transmembrane region" description="Helical" evidence="6">
    <location>
        <begin position="289"/>
        <end position="304"/>
    </location>
</feature>
<keyword evidence="8" id="KW-0150">Chloroplast</keyword>
<evidence type="ECO:0000256" key="5">
    <source>
        <dbReference type="ARBA" id="ARBA00023136"/>
    </source>
</evidence>
<feature type="transmembrane region" description="Helical" evidence="6">
    <location>
        <begin position="316"/>
        <end position="337"/>
    </location>
</feature>
<comment type="subunit">
    <text evidence="6">May interact with Ccs1.</text>
</comment>
<dbReference type="GO" id="GO:0017004">
    <property type="term" value="P:cytochrome complex assembly"/>
    <property type="evidence" value="ECO:0007669"/>
    <property type="project" value="UniProtKB-UniRule"/>
</dbReference>
<feature type="transmembrane region" description="Helical" evidence="6">
    <location>
        <begin position="127"/>
        <end position="149"/>
    </location>
</feature>
<comment type="similarity">
    <text evidence="6">Belongs to the CcmF/CycK/Ccl1/NrfE/CcsA family.</text>
</comment>
<gene>
    <name evidence="6 8" type="primary">ccsA</name>
</gene>
<feature type="transmembrane region" description="Helical" evidence="6">
    <location>
        <begin position="169"/>
        <end position="200"/>
    </location>
</feature>
<feature type="transmembrane region" description="Helical" evidence="6">
    <location>
        <begin position="12"/>
        <end position="28"/>
    </location>
</feature>
<dbReference type="Pfam" id="PF01578">
    <property type="entry name" value="Cytochrom_C_asm"/>
    <property type="match status" value="1"/>
</dbReference>
<keyword evidence="3 6" id="KW-0201">Cytochrome c-type biogenesis</keyword>
<comment type="function">
    <text evidence="6">Required during biogenesis of c-type cytochromes (cytochrome c6 and cytochrome f) at the step of heme attachment.</text>
</comment>
<dbReference type="NCBIfam" id="TIGR03144">
    <property type="entry name" value="cytochr_II_ccsB"/>
    <property type="match status" value="1"/>
</dbReference>
<keyword evidence="4 6" id="KW-1133">Transmembrane helix</keyword>
<dbReference type="InterPro" id="IPR017562">
    <property type="entry name" value="Cyt_c_biogenesis_CcsA"/>
</dbReference>
<evidence type="ECO:0000256" key="2">
    <source>
        <dbReference type="ARBA" id="ARBA00022692"/>
    </source>
</evidence>
<reference evidence="8" key="1">
    <citation type="journal article" date="2001" name="Nucleic Acids Res.">
        <title>Rapid evolution of the DNA-binding site in LAGLIDADG homing endonucleases.</title>
        <authorList>
            <person name="Lucas P."/>
            <person name="Otis C."/>
            <person name="Mercier J.P."/>
            <person name="Turmel M."/>
            <person name="Lemieux C."/>
        </authorList>
    </citation>
    <scope>NUCLEOTIDE SEQUENCE</scope>
    <source>
        <strain evidence="8">UTEX 1912</strain>
    </source>
</reference>
<evidence type="ECO:0000256" key="3">
    <source>
        <dbReference type="ARBA" id="ARBA00022748"/>
    </source>
</evidence>
<dbReference type="AlphaFoldDB" id="Q3ZJ01"/>
<proteinExistence type="inferred from homology"/>
<keyword evidence="8" id="KW-0934">Plastid</keyword>
<evidence type="ECO:0000259" key="7">
    <source>
        <dbReference type="Pfam" id="PF01578"/>
    </source>
</evidence>
<accession>Q3ZJ01</accession>